<dbReference type="RefSeq" id="WP_069909361.1">
    <property type="nucleotide sequence ID" value="NZ_LAJE02000158.1"/>
</dbReference>
<keyword evidence="4 10" id="KW-0812">Transmembrane</keyword>
<evidence type="ECO:0000256" key="8">
    <source>
        <dbReference type="ARBA" id="ARBA00023136"/>
    </source>
</evidence>
<dbReference type="OrthoDB" id="9809206at2"/>
<keyword evidence="13" id="KW-1185">Reference proteome</keyword>
<protein>
    <recommendedName>
        <fullName evidence="11">Cation/H+ exchanger transmembrane domain-containing protein</fullName>
    </recommendedName>
</protein>
<reference evidence="12 13" key="1">
    <citation type="journal article" date="2015" name="Genome Announc.">
        <title>Genome Assemblies of Three Soil-Associated Devosia species: D. insulae, D. limi, and D. soli.</title>
        <authorList>
            <person name="Hassan Y.I."/>
            <person name="Lepp D."/>
            <person name="Zhou T."/>
        </authorList>
    </citation>
    <scope>NUCLEOTIDE SEQUENCE [LARGE SCALE GENOMIC DNA]</scope>
    <source>
        <strain evidence="12 13">DS-56</strain>
    </source>
</reference>
<feature type="transmembrane region" description="Helical" evidence="10">
    <location>
        <begin position="231"/>
        <end position="249"/>
    </location>
</feature>
<dbReference type="GO" id="GO:0098719">
    <property type="term" value="P:sodium ion import across plasma membrane"/>
    <property type="evidence" value="ECO:0007669"/>
    <property type="project" value="TreeGrafter"/>
</dbReference>
<dbReference type="AlphaFoldDB" id="A0A1E5XS53"/>
<feature type="transmembrane region" description="Helical" evidence="10">
    <location>
        <begin position="205"/>
        <end position="225"/>
    </location>
</feature>
<dbReference type="InterPro" id="IPR018422">
    <property type="entry name" value="Cation/H_exchanger_CPA1"/>
</dbReference>
<dbReference type="GO" id="GO:0015386">
    <property type="term" value="F:potassium:proton antiporter activity"/>
    <property type="evidence" value="ECO:0007669"/>
    <property type="project" value="TreeGrafter"/>
</dbReference>
<evidence type="ECO:0000256" key="7">
    <source>
        <dbReference type="ARBA" id="ARBA00023065"/>
    </source>
</evidence>
<dbReference type="PANTHER" id="PTHR10110">
    <property type="entry name" value="SODIUM/HYDROGEN EXCHANGER"/>
    <property type="match status" value="1"/>
</dbReference>
<feature type="transmembrane region" description="Helical" evidence="10">
    <location>
        <begin position="179"/>
        <end position="198"/>
    </location>
</feature>
<dbReference type="EMBL" id="LAJE02000158">
    <property type="protein sequence ID" value="OEO31431.1"/>
    <property type="molecule type" value="Genomic_DNA"/>
</dbReference>
<proteinExistence type="predicted"/>
<evidence type="ECO:0000256" key="5">
    <source>
        <dbReference type="ARBA" id="ARBA00022989"/>
    </source>
</evidence>
<gene>
    <name evidence="12" type="ORF">VW23_016120</name>
</gene>
<keyword evidence="8 10" id="KW-0472">Membrane</keyword>
<keyword evidence="9" id="KW-0739">Sodium transport</keyword>
<feature type="transmembrane region" description="Helical" evidence="10">
    <location>
        <begin position="52"/>
        <end position="74"/>
    </location>
</feature>
<evidence type="ECO:0000313" key="13">
    <source>
        <dbReference type="Proteomes" id="UP000095463"/>
    </source>
</evidence>
<feature type="transmembrane region" description="Helical" evidence="10">
    <location>
        <begin position="300"/>
        <end position="324"/>
    </location>
</feature>
<comment type="subcellular location">
    <subcellularLocation>
        <location evidence="1">Cell membrane</location>
        <topology evidence="1">Multi-pass membrane protein</topology>
    </subcellularLocation>
</comment>
<keyword evidence="6" id="KW-0915">Sodium</keyword>
<feature type="transmembrane region" description="Helical" evidence="10">
    <location>
        <begin position="153"/>
        <end position="173"/>
    </location>
</feature>
<accession>A0A1E5XS53</accession>
<evidence type="ECO:0000256" key="6">
    <source>
        <dbReference type="ARBA" id="ARBA00023053"/>
    </source>
</evidence>
<feature type="transmembrane region" description="Helical" evidence="10">
    <location>
        <begin position="418"/>
        <end position="446"/>
    </location>
</feature>
<evidence type="ECO:0000256" key="3">
    <source>
        <dbReference type="ARBA" id="ARBA00022475"/>
    </source>
</evidence>
<sequence length="568" mass="61314">MVSQILLVMIAAIAVTIFAERRNIQAPLLLALVGLAASFIPGLPRLELEPEIILTVVLPPLLFSAATEFSFISFIRRLPSIINLGVILVLVTTFVVGAVSASIIPGMTLAVATVLAAVVSPPDAVTAVAVGRKLGLPSRMMTVLKGESLINDAAALTLFAFATATVTGRHLFIDNGFLYFIYAVVVGIVIGMVIGAIIHRTRLRMTNASLVTVLSVLVPFAAYLVAEEVGASGVLAVVAAGFSLGHNSTETGYAARIQERQFWRTADALLEAFVFAYIGLQMKFVIEEATATGFSLIELLGLSLLVLVAVILVRIAWVFGTGFVSRWQTRRVRESIARMQAGEEPPPRLGRLGRRDGRFERRREVLRQGGYDVPEPFTWQENLVISWTGMRGVVTLAAAAGIPLTTLAGDAFPGREVIQFVAFAVTIGTLLVQGLTLPWLISVLGISDPAEDKYRASQHAVARDIADAAGRAAITAFRDGQTDARARAAAEQMLKRASVEDAAERQSHSEHDSMVLELGRAVLEARRTALVAARDERKLDDEVLREIMEEIDLQQAVLANWEPGRFSG</sequence>
<evidence type="ECO:0000256" key="9">
    <source>
        <dbReference type="ARBA" id="ARBA00023201"/>
    </source>
</evidence>
<dbReference type="GO" id="GO:0015385">
    <property type="term" value="F:sodium:proton antiporter activity"/>
    <property type="evidence" value="ECO:0007669"/>
    <property type="project" value="InterPro"/>
</dbReference>
<dbReference type="GO" id="GO:0051453">
    <property type="term" value="P:regulation of intracellular pH"/>
    <property type="evidence" value="ECO:0007669"/>
    <property type="project" value="TreeGrafter"/>
</dbReference>
<feature type="transmembrane region" description="Helical" evidence="10">
    <location>
        <begin position="81"/>
        <end position="104"/>
    </location>
</feature>
<organism evidence="12 13">
    <name type="scientific">Devosia insulae DS-56</name>
    <dbReference type="NCBI Taxonomy" id="1116389"/>
    <lineage>
        <taxon>Bacteria</taxon>
        <taxon>Pseudomonadati</taxon>
        <taxon>Pseudomonadota</taxon>
        <taxon>Alphaproteobacteria</taxon>
        <taxon>Hyphomicrobiales</taxon>
        <taxon>Devosiaceae</taxon>
        <taxon>Devosia</taxon>
    </lineage>
</organism>
<evidence type="ECO:0000256" key="2">
    <source>
        <dbReference type="ARBA" id="ARBA00022448"/>
    </source>
</evidence>
<dbReference type="PANTHER" id="PTHR10110:SF86">
    <property type="entry name" value="SODIUM_HYDROGEN EXCHANGER 7"/>
    <property type="match status" value="1"/>
</dbReference>
<keyword evidence="5 10" id="KW-1133">Transmembrane helix</keyword>
<dbReference type="Pfam" id="PF00999">
    <property type="entry name" value="Na_H_Exchanger"/>
    <property type="match status" value="1"/>
</dbReference>
<evidence type="ECO:0000259" key="11">
    <source>
        <dbReference type="Pfam" id="PF00999"/>
    </source>
</evidence>
<evidence type="ECO:0000256" key="1">
    <source>
        <dbReference type="ARBA" id="ARBA00004651"/>
    </source>
</evidence>
<keyword evidence="7" id="KW-0406">Ion transport</keyword>
<dbReference type="InterPro" id="IPR006153">
    <property type="entry name" value="Cation/H_exchanger_TM"/>
</dbReference>
<comment type="caution">
    <text evidence="12">The sequence shown here is derived from an EMBL/GenBank/DDBJ whole genome shotgun (WGS) entry which is preliminary data.</text>
</comment>
<keyword evidence="3" id="KW-1003">Cell membrane</keyword>
<feature type="domain" description="Cation/H+ exchanger transmembrane" evidence="11">
    <location>
        <begin position="9"/>
        <end position="441"/>
    </location>
</feature>
<evidence type="ECO:0000313" key="12">
    <source>
        <dbReference type="EMBL" id="OEO31431.1"/>
    </source>
</evidence>
<dbReference type="Gene3D" id="6.10.140.1330">
    <property type="match status" value="1"/>
</dbReference>
<name>A0A1E5XS53_9HYPH</name>
<feature type="transmembrane region" description="Helical" evidence="10">
    <location>
        <begin position="261"/>
        <end position="280"/>
    </location>
</feature>
<dbReference type="Proteomes" id="UP000095463">
    <property type="component" value="Unassembled WGS sequence"/>
</dbReference>
<evidence type="ECO:0000256" key="4">
    <source>
        <dbReference type="ARBA" id="ARBA00022692"/>
    </source>
</evidence>
<feature type="transmembrane region" description="Helical" evidence="10">
    <location>
        <begin position="110"/>
        <end position="132"/>
    </location>
</feature>
<keyword evidence="2" id="KW-0813">Transport</keyword>
<evidence type="ECO:0000256" key="10">
    <source>
        <dbReference type="SAM" id="Phobius"/>
    </source>
</evidence>
<dbReference type="GO" id="GO:0005886">
    <property type="term" value="C:plasma membrane"/>
    <property type="evidence" value="ECO:0007669"/>
    <property type="project" value="UniProtKB-SubCell"/>
</dbReference>
<feature type="transmembrane region" description="Helical" evidence="10">
    <location>
        <begin position="393"/>
        <end position="412"/>
    </location>
</feature>